<organism evidence="1 2">
    <name type="scientific">Anaplasma phagocytophilum str. NCH-1</name>
    <dbReference type="NCBI Taxonomy" id="1359161"/>
    <lineage>
        <taxon>Bacteria</taxon>
        <taxon>Pseudomonadati</taxon>
        <taxon>Pseudomonadota</taxon>
        <taxon>Alphaproteobacteria</taxon>
        <taxon>Rickettsiales</taxon>
        <taxon>Anaplasmataceae</taxon>
        <taxon>Anaplasma</taxon>
        <taxon>phagocytophilum group</taxon>
    </lineage>
</organism>
<sequence length="46" mass="5300">MFPFLLTKLVDTLPLNDHTFPPGRRYYAVMAAVRVAVLRGLFFVFV</sequence>
<reference evidence="1 2" key="1">
    <citation type="submission" date="2015-01" db="EMBL/GenBank/DDBJ databases">
        <title>Genome Sequencing of Rickettsiales.</title>
        <authorList>
            <person name="Daugherty S.C."/>
            <person name="Su Q."/>
            <person name="Abolude K."/>
            <person name="Beier-Sexton M."/>
            <person name="Carlyon J.A."/>
            <person name="Carter R."/>
            <person name="Day N.P."/>
            <person name="Dumler S.J."/>
            <person name="Dyachenko V."/>
            <person name="Godinez A."/>
            <person name="Kurtti T.J."/>
            <person name="Lichay M."/>
            <person name="Mullins K.E."/>
            <person name="Ott S."/>
            <person name="Pappas-Brown V."/>
            <person name="Paris D.H."/>
            <person name="Patel P."/>
            <person name="Richards A.L."/>
            <person name="Sadzewicz L."/>
            <person name="Sears K."/>
            <person name="Seidman D."/>
            <person name="Sengamalay N."/>
            <person name="Stenos J."/>
            <person name="Tallon L.J."/>
            <person name="Vincent G."/>
            <person name="Fraser C.M."/>
            <person name="Munderloh U."/>
            <person name="Dunning-Hotopp J.C."/>
        </authorList>
    </citation>
    <scope>NUCLEOTIDE SEQUENCE [LARGE SCALE GENOMIC DNA]</scope>
    <source>
        <strain evidence="1 2">NCH-1</strain>
    </source>
</reference>
<comment type="caution">
    <text evidence="1">The sequence shown here is derived from an EMBL/GenBank/DDBJ whole genome shotgun (WGS) entry which is preliminary data.</text>
</comment>
<dbReference type="PATRIC" id="fig|1359161.3.peg.1514"/>
<evidence type="ECO:0000313" key="2">
    <source>
        <dbReference type="Proteomes" id="UP000033754"/>
    </source>
</evidence>
<name>A0A0F3N4H4_ANAPH</name>
<protein>
    <submittedName>
        <fullName evidence="1">Uncharacterized protein</fullName>
    </submittedName>
</protein>
<dbReference type="Proteomes" id="UP000033754">
    <property type="component" value="Unassembled WGS sequence"/>
</dbReference>
<gene>
    <name evidence="1" type="ORF">EPHNCH_1325</name>
</gene>
<evidence type="ECO:0000313" key="1">
    <source>
        <dbReference type="EMBL" id="KJV62993.1"/>
    </source>
</evidence>
<dbReference type="EMBL" id="LANT01000009">
    <property type="protein sequence ID" value="KJV62993.1"/>
    <property type="molecule type" value="Genomic_DNA"/>
</dbReference>
<accession>A0A0F3N4H4</accession>
<proteinExistence type="predicted"/>
<dbReference type="AlphaFoldDB" id="A0A0F3N4H4"/>